<feature type="compositionally biased region" description="Basic and acidic residues" evidence="1">
    <location>
        <begin position="202"/>
        <end position="216"/>
    </location>
</feature>
<evidence type="ECO:0000256" key="1">
    <source>
        <dbReference type="SAM" id="MobiDB-lite"/>
    </source>
</evidence>
<protein>
    <submittedName>
        <fullName evidence="3">Uncharacterized protein</fullName>
    </submittedName>
</protein>
<evidence type="ECO:0000313" key="4">
    <source>
        <dbReference type="Proteomes" id="UP001165060"/>
    </source>
</evidence>
<keyword evidence="2" id="KW-0732">Signal</keyword>
<dbReference type="InterPro" id="IPR010865">
    <property type="entry name" value="DUF1499"/>
</dbReference>
<gene>
    <name evidence="3" type="ORF">TeGR_g13483</name>
</gene>
<comment type="caution">
    <text evidence="3">The sequence shown here is derived from an EMBL/GenBank/DDBJ whole genome shotgun (WGS) entry which is preliminary data.</text>
</comment>
<dbReference type="Pfam" id="PF07386">
    <property type="entry name" value="DUF1499"/>
    <property type="match status" value="1"/>
</dbReference>
<dbReference type="Proteomes" id="UP001165060">
    <property type="component" value="Unassembled WGS sequence"/>
</dbReference>
<keyword evidence="4" id="KW-1185">Reference proteome</keyword>
<name>A0ABQ6MNE9_9STRA</name>
<organism evidence="3 4">
    <name type="scientific">Tetraparma gracilis</name>
    <dbReference type="NCBI Taxonomy" id="2962635"/>
    <lineage>
        <taxon>Eukaryota</taxon>
        <taxon>Sar</taxon>
        <taxon>Stramenopiles</taxon>
        <taxon>Ochrophyta</taxon>
        <taxon>Bolidophyceae</taxon>
        <taxon>Parmales</taxon>
        <taxon>Triparmaceae</taxon>
        <taxon>Tetraparma</taxon>
    </lineage>
</organism>
<evidence type="ECO:0000313" key="3">
    <source>
        <dbReference type="EMBL" id="GMI28982.1"/>
    </source>
</evidence>
<evidence type="ECO:0000256" key="2">
    <source>
        <dbReference type="SAM" id="SignalP"/>
    </source>
</evidence>
<accession>A0ABQ6MNE9</accession>
<reference evidence="3 4" key="1">
    <citation type="journal article" date="2023" name="Commun. Biol.">
        <title>Genome analysis of Parmales, the sister group of diatoms, reveals the evolutionary specialization of diatoms from phago-mixotrophs to photoautotrophs.</title>
        <authorList>
            <person name="Ban H."/>
            <person name="Sato S."/>
            <person name="Yoshikawa S."/>
            <person name="Yamada K."/>
            <person name="Nakamura Y."/>
            <person name="Ichinomiya M."/>
            <person name="Sato N."/>
            <person name="Blanc-Mathieu R."/>
            <person name="Endo H."/>
            <person name="Kuwata A."/>
            <person name="Ogata H."/>
        </authorList>
    </citation>
    <scope>NUCLEOTIDE SEQUENCE [LARGE SCALE GENOMIC DNA]</scope>
</reference>
<feature type="region of interest" description="Disordered" evidence="1">
    <location>
        <begin position="198"/>
        <end position="217"/>
    </location>
</feature>
<proteinExistence type="predicted"/>
<feature type="signal peptide" evidence="2">
    <location>
        <begin position="1"/>
        <end position="19"/>
    </location>
</feature>
<dbReference type="EMBL" id="BRYB01001582">
    <property type="protein sequence ID" value="GMI28982.1"/>
    <property type="molecule type" value="Genomic_DNA"/>
</dbReference>
<sequence length="239" mass="25526">MNTSFLLLVFLCFSPNAICYRPPASCTSPPAAPRTPSTTPPRALLQPLLKLPPLLPALSLSLCLLSSPPAAPAAPNPDPITACAVTEKNCASSRNVKQIGLYKPPWTYEGEAGEAWARLKGGLESNLKIHVTEVDNENFTLQFSADRNFGTQDEGAFKLLPADSVVTFVSRETDREAALPDLGAQKARLDDIRRAAGFGEMGSDRGSADTAGKKETAGSQLKAFYGLQSGEGYEEVLEN</sequence>
<feature type="chain" id="PRO_5045238374" evidence="2">
    <location>
        <begin position="20"/>
        <end position="239"/>
    </location>
</feature>